<name>A0A3M6T6C8_POCDA</name>
<organism evidence="8 9">
    <name type="scientific">Pocillopora damicornis</name>
    <name type="common">Cauliflower coral</name>
    <name type="synonym">Millepora damicornis</name>
    <dbReference type="NCBI Taxonomy" id="46731"/>
    <lineage>
        <taxon>Eukaryota</taxon>
        <taxon>Metazoa</taxon>
        <taxon>Cnidaria</taxon>
        <taxon>Anthozoa</taxon>
        <taxon>Hexacorallia</taxon>
        <taxon>Scleractinia</taxon>
        <taxon>Astrocoeniina</taxon>
        <taxon>Pocilloporidae</taxon>
        <taxon>Pocillopora</taxon>
    </lineage>
</organism>
<reference evidence="8 9" key="1">
    <citation type="journal article" date="2018" name="Sci. Rep.">
        <title>Comparative analysis of the Pocillopora damicornis genome highlights role of immune system in coral evolution.</title>
        <authorList>
            <person name="Cunning R."/>
            <person name="Bay R.A."/>
            <person name="Gillette P."/>
            <person name="Baker A.C."/>
            <person name="Traylor-Knowles N."/>
        </authorList>
    </citation>
    <scope>NUCLEOTIDE SEQUENCE [LARGE SCALE GENOMIC DNA]</scope>
    <source>
        <strain evidence="8">RSMAS</strain>
        <tissue evidence="8">Whole animal</tissue>
    </source>
</reference>
<sequence length="306" mass="33054">MYVYSLAFFLFFGPLLSEASCGQRPSQSRIVGGTTAVHGSWPWQLSLRYSGGHICGASLISEEYAITAAHCVNHDSRPSSYKIVAGAHKRYGDGVEYQVSRIFKHERFSMSHLQNDITVLKLSSKVKLGPTVGKVCMPAQGSRAKIGAHCWTSGWGRISGQSNQAAYELQQTSLPVVDHDTCYRKNGYYVHETSMVCAGASGSSVCNGDSGGPLVCEENGKWVLRGVTSWVTSKACPTMTYSVYARVGSYVDWVKGKMGGGDSGGGNSTATRITSKITGAPKHAALAVRLREAAKMDFPYQDDRIL</sequence>
<dbReference type="GO" id="GO:0006508">
    <property type="term" value="P:proteolysis"/>
    <property type="evidence" value="ECO:0007669"/>
    <property type="project" value="UniProtKB-KW"/>
</dbReference>
<dbReference type="PANTHER" id="PTHR24252">
    <property type="entry name" value="ACROSIN-RELATED"/>
    <property type="match status" value="1"/>
</dbReference>
<evidence type="ECO:0000313" key="9">
    <source>
        <dbReference type="Proteomes" id="UP000275408"/>
    </source>
</evidence>
<protein>
    <recommendedName>
        <fullName evidence="7">Peptidase S1 domain-containing protein</fullName>
    </recommendedName>
</protein>
<dbReference type="InterPro" id="IPR033116">
    <property type="entry name" value="TRYPSIN_SER"/>
</dbReference>
<keyword evidence="9" id="KW-1185">Reference proteome</keyword>
<dbReference type="CDD" id="cd00190">
    <property type="entry name" value="Tryp_SPc"/>
    <property type="match status" value="1"/>
</dbReference>
<feature type="chain" id="PRO_5018201193" description="Peptidase S1 domain-containing protein" evidence="6">
    <location>
        <begin position="20"/>
        <end position="306"/>
    </location>
</feature>
<dbReference type="InterPro" id="IPR043504">
    <property type="entry name" value="Peptidase_S1_PA_chymotrypsin"/>
</dbReference>
<comment type="caution">
    <text evidence="8">The sequence shown here is derived from an EMBL/GenBank/DDBJ whole genome shotgun (WGS) entry which is preliminary data.</text>
</comment>
<dbReference type="SMART" id="SM00020">
    <property type="entry name" value="Tryp_SPc"/>
    <property type="match status" value="1"/>
</dbReference>
<accession>A0A3M6T6C8</accession>
<dbReference type="InterPro" id="IPR018114">
    <property type="entry name" value="TRYPSIN_HIS"/>
</dbReference>
<evidence type="ECO:0000256" key="2">
    <source>
        <dbReference type="ARBA" id="ARBA00022801"/>
    </source>
</evidence>
<dbReference type="PROSITE" id="PS00135">
    <property type="entry name" value="TRYPSIN_SER"/>
    <property type="match status" value="1"/>
</dbReference>
<dbReference type="EMBL" id="RCHS01004213">
    <property type="protein sequence ID" value="RMX36921.1"/>
    <property type="molecule type" value="Genomic_DNA"/>
</dbReference>
<dbReference type="PROSITE" id="PS00134">
    <property type="entry name" value="TRYPSIN_HIS"/>
    <property type="match status" value="1"/>
</dbReference>
<dbReference type="AlphaFoldDB" id="A0A3M6T6C8"/>
<dbReference type="PROSITE" id="PS50240">
    <property type="entry name" value="TRYPSIN_DOM"/>
    <property type="match status" value="1"/>
</dbReference>
<keyword evidence="1 5" id="KW-0645">Protease</keyword>
<dbReference type="OrthoDB" id="5947903at2759"/>
<gene>
    <name evidence="8" type="ORF">pdam_00000919</name>
</gene>
<keyword evidence="3 5" id="KW-0720">Serine protease</keyword>
<dbReference type="GO" id="GO:0004252">
    <property type="term" value="F:serine-type endopeptidase activity"/>
    <property type="evidence" value="ECO:0007669"/>
    <property type="project" value="InterPro"/>
</dbReference>
<dbReference type="PRINTS" id="PR00722">
    <property type="entry name" value="CHYMOTRYPSIN"/>
</dbReference>
<feature type="domain" description="Peptidase S1" evidence="7">
    <location>
        <begin position="30"/>
        <end position="259"/>
    </location>
</feature>
<dbReference type="PANTHER" id="PTHR24252:SF7">
    <property type="entry name" value="HYALIN"/>
    <property type="match status" value="1"/>
</dbReference>
<keyword evidence="4" id="KW-1015">Disulfide bond</keyword>
<dbReference type="SUPFAM" id="SSF50494">
    <property type="entry name" value="Trypsin-like serine proteases"/>
    <property type="match status" value="1"/>
</dbReference>
<keyword evidence="2 5" id="KW-0378">Hydrolase</keyword>
<keyword evidence="6" id="KW-0732">Signal</keyword>
<dbReference type="InterPro" id="IPR001314">
    <property type="entry name" value="Peptidase_S1A"/>
</dbReference>
<dbReference type="FunFam" id="2.40.10.10:FF:000003">
    <property type="entry name" value="Transmembrane serine protease 3"/>
    <property type="match status" value="1"/>
</dbReference>
<dbReference type="Gene3D" id="2.40.10.10">
    <property type="entry name" value="Trypsin-like serine proteases"/>
    <property type="match status" value="1"/>
</dbReference>
<evidence type="ECO:0000256" key="3">
    <source>
        <dbReference type="ARBA" id="ARBA00022825"/>
    </source>
</evidence>
<evidence type="ECO:0000256" key="4">
    <source>
        <dbReference type="ARBA" id="ARBA00023157"/>
    </source>
</evidence>
<dbReference type="Proteomes" id="UP000275408">
    <property type="component" value="Unassembled WGS sequence"/>
</dbReference>
<evidence type="ECO:0000256" key="6">
    <source>
        <dbReference type="SAM" id="SignalP"/>
    </source>
</evidence>
<dbReference type="STRING" id="46731.A0A3M6T6C8"/>
<evidence type="ECO:0000256" key="5">
    <source>
        <dbReference type="RuleBase" id="RU363034"/>
    </source>
</evidence>
<feature type="signal peptide" evidence="6">
    <location>
        <begin position="1"/>
        <end position="19"/>
    </location>
</feature>
<dbReference type="Pfam" id="PF00089">
    <property type="entry name" value="Trypsin"/>
    <property type="match status" value="1"/>
</dbReference>
<dbReference type="InterPro" id="IPR001254">
    <property type="entry name" value="Trypsin_dom"/>
</dbReference>
<evidence type="ECO:0000313" key="8">
    <source>
        <dbReference type="EMBL" id="RMX36921.1"/>
    </source>
</evidence>
<evidence type="ECO:0000259" key="7">
    <source>
        <dbReference type="PROSITE" id="PS50240"/>
    </source>
</evidence>
<evidence type="ECO:0000256" key="1">
    <source>
        <dbReference type="ARBA" id="ARBA00022670"/>
    </source>
</evidence>
<proteinExistence type="predicted"/>
<dbReference type="InterPro" id="IPR009003">
    <property type="entry name" value="Peptidase_S1_PA"/>
</dbReference>